<dbReference type="Pfam" id="PF01895">
    <property type="entry name" value="PhoU"/>
    <property type="match status" value="2"/>
</dbReference>
<dbReference type="PANTHER" id="PTHR42930">
    <property type="entry name" value="PHOSPHATE-SPECIFIC TRANSPORT SYSTEM ACCESSORY PROTEIN PHOU"/>
    <property type="match status" value="1"/>
</dbReference>
<evidence type="ECO:0000256" key="3">
    <source>
        <dbReference type="ARBA" id="ARBA00022490"/>
    </source>
</evidence>
<organism evidence="5 6">
    <name type="scientific">Elysia marginata</name>
    <dbReference type="NCBI Taxonomy" id="1093978"/>
    <lineage>
        <taxon>Eukaryota</taxon>
        <taxon>Metazoa</taxon>
        <taxon>Spiralia</taxon>
        <taxon>Lophotrochozoa</taxon>
        <taxon>Mollusca</taxon>
        <taxon>Gastropoda</taxon>
        <taxon>Heterobranchia</taxon>
        <taxon>Euthyneura</taxon>
        <taxon>Panpulmonata</taxon>
        <taxon>Sacoglossa</taxon>
        <taxon>Placobranchoidea</taxon>
        <taxon>Plakobranchidae</taxon>
        <taxon>Elysia</taxon>
    </lineage>
</organism>
<dbReference type="Proteomes" id="UP000762676">
    <property type="component" value="Unassembled WGS sequence"/>
</dbReference>
<dbReference type="NCBIfam" id="TIGR02135">
    <property type="entry name" value="phoU_full"/>
    <property type="match status" value="1"/>
</dbReference>
<keyword evidence="2" id="KW-0813">Transport</keyword>
<evidence type="ECO:0000256" key="1">
    <source>
        <dbReference type="ARBA" id="ARBA00004496"/>
    </source>
</evidence>
<evidence type="ECO:0000313" key="6">
    <source>
        <dbReference type="Proteomes" id="UP000762676"/>
    </source>
</evidence>
<dbReference type="FunFam" id="1.20.58.220:FF:000001">
    <property type="entry name" value="Phosphate-specific transport system accessory protein PhoU"/>
    <property type="match status" value="1"/>
</dbReference>
<dbReference type="PANTHER" id="PTHR42930:SF3">
    <property type="entry name" value="PHOSPHATE-SPECIFIC TRANSPORT SYSTEM ACCESSORY PROTEIN PHOU"/>
    <property type="match status" value="1"/>
</dbReference>
<accession>A0AAV4IQM0</accession>
<feature type="domain" description="PhoU" evidence="4">
    <location>
        <begin position="134"/>
        <end position="218"/>
    </location>
</feature>
<comment type="caution">
    <text evidence="5">The sequence shown here is derived from an EMBL/GenBank/DDBJ whole genome shotgun (WGS) entry which is preliminary data.</text>
</comment>
<dbReference type="Gene3D" id="1.20.58.220">
    <property type="entry name" value="Phosphate transport system protein phou homolog 2, domain 2"/>
    <property type="match status" value="2"/>
</dbReference>
<reference evidence="5 6" key="1">
    <citation type="journal article" date="2021" name="Elife">
        <title>Chloroplast acquisition without the gene transfer in kleptoplastic sea slugs, Plakobranchus ocellatus.</title>
        <authorList>
            <person name="Maeda T."/>
            <person name="Takahashi S."/>
            <person name="Yoshida T."/>
            <person name="Shimamura S."/>
            <person name="Takaki Y."/>
            <person name="Nagai Y."/>
            <person name="Toyoda A."/>
            <person name="Suzuki Y."/>
            <person name="Arimoto A."/>
            <person name="Ishii H."/>
            <person name="Satoh N."/>
            <person name="Nishiyama T."/>
            <person name="Hasebe M."/>
            <person name="Maruyama T."/>
            <person name="Minagawa J."/>
            <person name="Obokata J."/>
            <person name="Shigenobu S."/>
        </authorList>
    </citation>
    <scope>NUCLEOTIDE SEQUENCE [LARGE SCALE GENOMIC DNA]</scope>
</reference>
<protein>
    <submittedName>
        <fullName evidence="5">Phosphate-specific transport system accessory protein PhoU</fullName>
    </submittedName>
</protein>
<dbReference type="PIRSF" id="PIRSF003107">
    <property type="entry name" value="PhoU"/>
    <property type="match status" value="1"/>
</dbReference>
<evidence type="ECO:0000259" key="4">
    <source>
        <dbReference type="Pfam" id="PF01895"/>
    </source>
</evidence>
<name>A0AAV4IQM0_9GAST</name>
<dbReference type="EMBL" id="BMAT01009695">
    <property type="protein sequence ID" value="GFS12118.1"/>
    <property type="molecule type" value="Genomic_DNA"/>
</dbReference>
<dbReference type="GO" id="GO:0005737">
    <property type="term" value="C:cytoplasm"/>
    <property type="evidence" value="ECO:0007669"/>
    <property type="project" value="UniProtKB-SubCell"/>
</dbReference>
<feature type="domain" description="PhoU" evidence="4">
    <location>
        <begin position="30"/>
        <end position="115"/>
    </location>
</feature>
<dbReference type="FunFam" id="1.20.58.220:FF:000002">
    <property type="entry name" value="Phosphate-specific transport system accessory protein PhoU"/>
    <property type="match status" value="1"/>
</dbReference>
<keyword evidence="6" id="KW-1185">Reference proteome</keyword>
<dbReference type="GO" id="GO:0045936">
    <property type="term" value="P:negative regulation of phosphate metabolic process"/>
    <property type="evidence" value="ECO:0007669"/>
    <property type="project" value="InterPro"/>
</dbReference>
<keyword evidence="3" id="KW-0963">Cytoplasm</keyword>
<dbReference type="InterPro" id="IPR028366">
    <property type="entry name" value="PhoU"/>
</dbReference>
<evidence type="ECO:0000256" key="2">
    <source>
        <dbReference type="ARBA" id="ARBA00022448"/>
    </source>
</evidence>
<dbReference type="AlphaFoldDB" id="A0AAV4IQM0"/>
<proteinExistence type="predicted"/>
<sequence>MPIETKSDEITHHISQQFNNDLDELRNQLLAMGGAVEKQVSDAIRALIDADSELGLSVREKDTDINYMEVSIDENVSRVLARRQPAASDLRLVIACTKAATDLERIGDEASKIARFGISLSEQGEAPRGYVEARHIGSHVRKMVQDALNAFARFDADMALAVVQEDKSVDREYKSAMRELVTYMMEDPRSITRVLNIMWVLRSLERIGDHARNIAEYVIYLVKGTDVRHIGIKRMKAEVFEDL</sequence>
<evidence type="ECO:0000313" key="5">
    <source>
        <dbReference type="EMBL" id="GFS12118.1"/>
    </source>
</evidence>
<dbReference type="InterPro" id="IPR026022">
    <property type="entry name" value="PhoU_dom"/>
</dbReference>
<dbReference type="SUPFAM" id="SSF109755">
    <property type="entry name" value="PhoU-like"/>
    <property type="match status" value="1"/>
</dbReference>
<comment type="subcellular location">
    <subcellularLocation>
        <location evidence="1">Cytoplasm</location>
    </subcellularLocation>
</comment>
<dbReference type="InterPro" id="IPR038078">
    <property type="entry name" value="PhoU-like_sf"/>
</dbReference>
<dbReference type="GO" id="GO:0030643">
    <property type="term" value="P:intracellular phosphate ion homeostasis"/>
    <property type="evidence" value="ECO:0007669"/>
    <property type="project" value="InterPro"/>
</dbReference>
<gene>
    <name evidence="5" type="ORF">ElyMa_004851500</name>
</gene>